<evidence type="ECO:0000313" key="2">
    <source>
        <dbReference type="Proteomes" id="UP000001026"/>
    </source>
</evidence>
<sequence>MSSITKHFVLGSFFLLFGFLNSEYLADTKNNSIINLFCIESFKLEMLKANLNYDEEIAKGTCNCYLEKFRKGTSHQNSINECKLETKKNFKL</sequence>
<evidence type="ECO:0000313" key="1">
    <source>
        <dbReference type="EMBL" id="CAE19559.1"/>
    </source>
</evidence>
<name>Q7V0Z4_PROMP</name>
<accession>Q7V0Z4</accession>
<dbReference type="STRING" id="59919.PMM1100"/>
<protein>
    <submittedName>
        <fullName evidence="1">Uncharacterized protein</fullName>
    </submittedName>
</protein>
<proteinExistence type="predicted"/>
<dbReference type="AlphaFoldDB" id="Q7V0Z4"/>
<dbReference type="Proteomes" id="UP000001026">
    <property type="component" value="Chromosome"/>
</dbReference>
<dbReference type="RefSeq" id="WP_011132733.1">
    <property type="nucleotide sequence ID" value="NC_005072.1"/>
</dbReference>
<gene>
    <name evidence="1" type="ordered locus">PMM1100</name>
</gene>
<organism evidence="1 2">
    <name type="scientific">Prochlorococcus marinus subsp. pastoris (strain CCMP1986 / NIES-2087 / MED4)</name>
    <dbReference type="NCBI Taxonomy" id="59919"/>
    <lineage>
        <taxon>Bacteria</taxon>
        <taxon>Bacillati</taxon>
        <taxon>Cyanobacteriota</taxon>
        <taxon>Cyanophyceae</taxon>
        <taxon>Synechococcales</taxon>
        <taxon>Prochlorococcaceae</taxon>
        <taxon>Prochlorococcus</taxon>
    </lineage>
</organism>
<dbReference type="EMBL" id="BX548174">
    <property type="protein sequence ID" value="CAE19559.1"/>
    <property type="molecule type" value="Genomic_DNA"/>
</dbReference>
<dbReference type="KEGG" id="pmm:PMM1100"/>
<dbReference type="HOGENOM" id="CLU_2344375_0_0_3"/>
<reference evidence="1 2" key="1">
    <citation type="journal article" date="2003" name="Nature">
        <title>Genome divergence in two Prochlorococcus ecotypes reflects oceanic niche differentiation.</title>
        <authorList>
            <person name="Rocap G."/>
            <person name="Larimer F.W."/>
            <person name="Lamerdin J.E."/>
            <person name="Malfatti S."/>
            <person name="Chain P."/>
            <person name="Ahlgren N.A."/>
            <person name="Arellano A."/>
            <person name="Coleman M."/>
            <person name="Hauser L."/>
            <person name="Hess W.R."/>
            <person name="Johnson Z.I."/>
            <person name="Land M.L."/>
            <person name="Lindell D."/>
            <person name="Post A.F."/>
            <person name="Regala W."/>
            <person name="Shah M."/>
            <person name="Shaw S.L."/>
            <person name="Steglich C."/>
            <person name="Sullivan M.B."/>
            <person name="Ting C.S."/>
            <person name="Tolonen A."/>
            <person name="Webb E.A."/>
            <person name="Zinser E.R."/>
            <person name="Chisholm S.W."/>
        </authorList>
    </citation>
    <scope>NUCLEOTIDE SEQUENCE [LARGE SCALE GENOMIC DNA]</scope>
    <source>
        <strain evidence="2">CCMP1986 / NIES-2087 / MED4</strain>
    </source>
</reference>